<dbReference type="SUPFAM" id="SSF103473">
    <property type="entry name" value="MFS general substrate transporter"/>
    <property type="match status" value="1"/>
</dbReference>
<evidence type="ECO:0000256" key="3">
    <source>
        <dbReference type="ARBA" id="ARBA00022692"/>
    </source>
</evidence>
<evidence type="ECO:0000256" key="2">
    <source>
        <dbReference type="ARBA" id="ARBA00022448"/>
    </source>
</evidence>
<reference evidence="9" key="1">
    <citation type="submission" date="2021-06" db="EMBL/GenBank/DDBJ databases">
        <title>Comparative genomics, transcriptomics and evolutionary studies reveal genomic signatures of adaptation to plant cell wall in hemibiotrophic fungi.</title>
        <authorList>
            <consortium name="DOE Joint Genome Institute"/>
            <person name="Baroncelli R."/>
            <person name="Diaz J.F."/>
            <person name="Benocci T."/>
            <person name="Peng M."/>
            <person name="Battaglia E."/>
            <person name="Haridas S."/>
            <person name="Andreopoulos W."/>
            <person name="Labutti K."/>
            <person name="Pangilinan J."/>
            <person name="Floch G.L."/>
            <person name="Makela M.R."/>
            <person name="Henrissat B."/>
            <person name="Grigoriev I.V."/>
            <person name="Crouch J.A."/>
            <person name="De Vries R.P."/>
            <person name="Sukno S.A."/>
            <person name="Thon M.R."/>
        </authorList>
    </citation>
    <scope>NUCLEOTIDE SEQUENCE</scope>
    <source>
        <strain evidence="9">CBS 102054</strain>
    </source>
</reference>
<dbReference type="RefSeq" id="XP_060437555.1">
    <property type="nucleotide sequence ID" value="XM_060594421.1"/>
</dbReference>
<keyword evidence="3 8" id="KW-0812">Transmembrane</keyword>
<dbReference type="EMBL" id="JAHMHQ010000047">
    <property type="protein sequence ID" value="KAK1621560.1"/>
    <property type="molecule type" value="Genomic_DNA"/>
</dbReference>
<keyword evidence="10" id="KW-1185">Reference proteome</keyword>
<dbReference type="GeneID" id="85479283"/>
<feature type="transmembrane region" description="Helical" evidence="8">
    <location>
        <begin position="260"/>
        <end position="284"/>
    </location>
</feature>
<feature type="transmembrane region" description="Helical" evidence="8">
    <location>
        <begin position="139"/>
        <end position="160"/>
    </location>
</feature>
<evidence type="ECO:0000256" key="8">
    <source>
        <dbReference type="SAM" id="Phobius"/>
    </source>
</evidence>
<evidence type="ECO:0000313" key="9">
    <source>
        <dbReference type="EMBL" id="KAK1621560.1"/>
    </source>
</evidence>
<dbReference type="Proteomes" id="UP001243989">
    <property type="component" value="Unassembled WGS sequence"/>
</dbReference>
<dbReference type="PANTHER" id="PTHR43791:SF43">
    <property type="entry name" value="MAJOR FACILITATOR SUPERFAMILY (MFS) PROFILE DOMAIN-CONTAINING PROTEIN"/>
    <property type="match status" value="1"/>
</dbReference>
<dbReference type="Gene3D" id="1.20.1250.20">
    <property type="entry name" value="MFS general substrate transporter like domains"/>
    <property type="match status" value="2"/>
</dbReference>
<evidence type="ECO:0000256" key="5">
    <source>
        <dbReference type="ARBA" id="ARBA00023136"/>
    </source>
</evidence>
<keyword evidence="2" id="KW-0813">Transport</keyword>
<feature type="transmembrane region" description="Helical" evidence="8">
    <location>
        <begin position="82"/>
        <end position="102"/>
    </location>
</feature>
<name>A0AAI9ZBN7_9PEZI</name>
<sequence>MAETTPQPSNAPSRSFRSFIWDTDTHLKSHEEHVLLRKLDWSILTIGCLGFFMKYLDQGNLANAYVSGMQEDLKMFANEYTYAQMVYTCAYAVMQIPSTLIVQKIRPSIWLAGMEVGWGVFTFAQAGTQNVGQLYSFRFLVGFFESSFFPVLLYVLGSWYTKTELAKRVAIFHMTAPLGAAFGGYLQAAVYKSLDGAHGHAGWRWLYIVCGANTPYTTKSKFLTAKECELAIDRVTKAGKAAPAGVTLATFKRVLLKWRWYAFVLGYVLYGESCQSGGYFAIWLKAEKFSVVDRNVIPTGSKLISAFCIILWGFLSDYTGSRFALIICPLVLTLIPNGILAFWPPSVQLKLFAFLASSVHLMTAVFYTWTNEICAGDNEERALVISSMNGMQYAVDAWLPLVIFPQTMAPSFRYGFPATFGFILAAIIAVIGIRLLVLREQKQGSKDGETTLESGRVEFHPEENESIGESDKVDKK</sequence>
<evidence type="ECO:0000313" key="10">
    <source>
        <dbReference type="Proteomes" id="UP001243989"/>
    </source>
</evidence>
<feature type="transmembrane region" description="Helical" evidence="8">
    <location>
        <begin position="109"/>
        <end position="127"/>
    </location>
</feature>
<evidence type="ECO:0000256" key="7">
    <source>
        <dbReference type="SAM" id="MobiDB-lite"/>
    </source>
</evidence>
<evidence type="ECO:0000256" key="4">
    <source>
        <dbReference type="ARBA" id="ARBA00022989"/>
    </source>
</evidence>
<feature type="transmembrane region" description="Helical" evidence="8">
    <location>
        <begin position="416"/>
        <end position="437"/>
    </location>
</feature>
<dbReference type="FunFam" id="1.20.1250.20:FF:000065">
    <property type="entry name" value="Putative MFS pantothenate transporter"/>
    <property type="match status" value="1"/>
</dbReference>
<feature type="transmembrane region" description="Helical" evidence="8">
    <location>
        <begin position="323"/>
        <end position="343"/>
    </location>
</feature>
<feature type="region of interest" description="Disordered" evidence="7">
    <location>
        <begin position="443"/>
        <end position="476"/>
    </location>
</feature>
<proteinExistence type="inferred from homology"/>
<dbReference type="GO" id="GO:0022857">
    <property type="term" value="F:transmembrane transporter activity"/>
    <property type="evidence" value="ECO:0007669"/>
    <property type="project" value="InterPro"/>
</dbReference>
<comment type="similarity">
    <text evidence="6">Belongs to the major facilitator superfamily. Allantoate permease family.</text>
</comment>
<feature type="transmembrane region" description="Helical" evidence="8">
    <location>
        <begin position="382"/>
        <end position="404"/>
    </location>
</feature>
<dbReference type="InterPro" id="IPR036259">
    <property type="entry name" value="MFS_trans_sf"/>
</dbReference>
<keyword evidence="5 8" id="KW-0472">Membrane</keyword>
<dbReference type="GO" id="GO:0016020">
    <property type="term" value="C:membrane"/>
    <property type="evidence" value="ECO:0007669"/>
    <property type="project" value="UniProtKB-SubCell"/>
</dbReference>
<dbReference type="InterPro" id="IPR011701">
    <property type="entry name" value="MFS"/>
</dbReference>
<feature type="transmembrane region" description="Helical" evidence="8">
    <location>
        <begin position="349"/>
        <end position="370"/>
    </location>
</feature>
<dbReference type="Pfam" id="PF07690">
    <property type="entry name" value="MFS_1"/>
    <property type="match status" value="1"/>
</dbReference>
<feature type="transmembrane region" description="Helical" evidence="8">
    <location>
        <begin position="296"/>
        <end position="316"/>
    </location>
</feature>
<keyword evidence="4 8" id="KW-1133">Transmembrane helix</keyword>
<evidence type="ECO:0000256" key="1">
    <source>
        <dbReference type="ARBA" id="ARBA00004141"/>
    </source>
</evidence>
<protein>
    <submittedName>
        <fullName evidence="9">Pantothenate transporter liz1</fullName>
    </submittedName>
</protein>
<comment type="subcellular location">
    <subcellularLocation>
        <location evidence="1">Membrane</location>
        <topology evidence="1">Multi-pass membrane protein</topology>
    </subcellularLocation>
</comment>
<gene>
    <name evidence="9" type="ORF">BDP81DRAFT_466667</name>
</gene>
<evidence type="ECO:0000256" key="6">
    <source>
        <dbReference type="ARBA" id="ARBA00037968"/>
    </source>
</evidence>
<dbReference type="PANTHER" id="PTHR43791">
    <property type="entry name" value="PERMEASE-RELATED"/>
    <property type="match status" value="1"/>
</dbReference>
<accession>A0AAI9ZBN7</accession>
<comment type="caution">
    <text evidence="9">The sequence shown here is derived from an EMBL/GenBank/DDBJ whole genome shotgun (WGS) entry which is preliminary data.</text>
</comment>
<dbReference type="AlphaFoldDB" id="A0AAI9ZBN7"/>
<organism evidence="9 10">
    <name type="scientific">Colletotrichum phormii</name>
    <dbReference type="NCBI Taxonomy" id="359342"/>
    <lineage>
        <taxon>Eukaryota</taxon>
        <taxon>Fungi</taxon>
        <taxon>Dikarya</taxon>
        <taxon>Ascomycota</taxon>
        <taxon>Pezizomycotina</taxon>
        <taxon>Sordariomycetes</taxon>
        <taxon>Hypocreomycetidae</taxon>
        <taxon>Glomerellales</taxon>
        <taxon>Glomerellaceae</taxon>
        <taxon>Colletotrichum</taxon>
        <taxon>Colletotrichum acutatum species complex</taxon>
    </lineage>
</organism>